<keyword evidence="7" id="KW-0540">Nuclease</keyword>
<dbReference type="GO" id="GO:0046872">
    <property type="term" value="F:metal ion binding"/>
    <property type="evidence" value="ECO:0007669"/>
    <property type="project" value="UniProtKB-KW"/>
</dbReference>
<accession>A0A4Y2QSP9</accession>
<keyword evidence="9" id="KW-0378">Hydrolase</keyword>
<dbReference type="Proteomes" id="UP000499080">
    <property type="component" value="Unassembled WGS sequence"/>
</dbReference>
<keyword evidence="15" id="KW-1185">Reference proteome</keyword>
<dbReference type="Pfam" id="PF13359">
    <property type="entry name" value="DDE_Tnp_4"/>
    <property type="match status" value="1"/>
</dbReference>
<evidence type="ECO:0000256" key="12">
    <source>
        <dbReference type="ARBA" id="ARBA00045850"/>
    </source>
</evidence>
<dbReference type="OrthoDB" id="6432587at2759"/>
<keyword evidence="10" id="KW-0539">Nucleus</keyword>
<name>A0A4Y2QSP9_ARAVE</name>
<protein>
    <recommendedName>
        <fullName evidence="5">Putative nuclease HARBI1</fullName>
    </recommendedName>
    <alternativeName>
        <fullName evidence="11">Harbinger transposase-derived nuclease</fullName>
    </alternativeName>
</protein>
<evidence type="ECO:0000256" key="3">
    <source>
        <dbReference type="ARBA" id="ARBA00004496"/>
    </source>
</evidence>
<keyword evidence="8" id="KW-0479">Metal-binding</keyword>
<comment type="similarity">
    <text evidence="4">Belongs to the HARBI1 family.</text>
</comment>
<reference evidence="14 15" key="1">
    <citation type="journal article" date="2019" name="Sci. Rep.">
        <title>Orb-weaving spider Araneus ventricosus genome elucidates the spidroin gene catalogue.</title>
        <authorList>
            <person name="Kono N."/>
            <person name="Nakamura H."/>
            <person name="Ohtoshi R."/>
            <person name="Moran D.A.P."/>
            <person name="Shinohara A."/>
            <person name="Yoshida Y."/>
            <person name="Fujiwara M."/>
            <person name="Mori M."/>
            <person name="Tomita M."/>
            <person name="Arakawa K."/>
        </authorList>
    </citation>
    <scope>NUCLEOTIDE SEQUENCE [LARGE SCALE GENOMIC DNA]</scope>
</reference>
<dbReference type="PANTHER" id="PTHR22930:SF289">
    <property type="entry name" value="DDE TNP4 DOMAIN-CONTAINING PROTEIN-RELATED"/>
    <property type="match status" value="1"/>
</dbReference>
<dbReference type="PRINTS" id="PR02086">
    <property type="entry name" value="PUTNUCHARBI1"/>
</dbReference>
<evidence type="ECO:0000256" key="5">
    <source>
        <dbReference type="ARBA" id="ARBA00015519"/>
    </source>
</evidence>
<evidence type="ECO:0000256" key="7">
    <source>
        <dbReference type="ARBA" id="ARBA00022722"/>
    </source>
</evidence>
<evidence type="ECO:0000259" key="13">
    <source>
        <dbReference type="Pfam" id="PF13359"/>
    </source>
</evidence>
<evidence type="ECO:0000256" key="4">
    <source>
        <dbReference type="ARBA" id="ARBA00006958"/>
    </source>
</evidence>
<evidence type="ECO:0000313" key="15">
    <source>
        <dbReference type="Proteomes" id="UP000499080"/>
    </source>
</evidence>
<dbReference type="InterPro" id="IPR045249">
    <property type="entry name" value="HARBI1-like"/>
</dbReference>
<comment type="caution">
    <text evidence="14">The sequence shown here is derived from an EMBL/GenBank/DDBJ whole genome shotgun (WGS) entry which is preliminary data.</text>
</comment>
<dbReference type="InterPro" id="IPR027806">
    <property type="entry name" value="HARBI1_dom"/>
</dbReference>
<evidence type="ECO:0000256" key="10">
    <source>
        <dbReference type="ARBA" id="ARBA00023242"/>
    </source>
</evidence>
<dbReference type="GO" id="GO:0005634">
    <property type="term" value="C:nucleus"/>
    <property type="evidence" value="ECO:0007669"/>
    <property type="project" value="UniProtKB-SubCell"/>
</dbReference>
<dbReference type="EMBL" id="BGPR01014708">
    <property type="protein sequence ID" value="GBN66341.1"/>
    <property type="molecule type" value="Genomic_DNA"/>
</dbReference>
<comment type="cofactor">
    <cofactor evidence="1">
        <name>a divalent metal cation</name>
        <dbReference type="ChEBI" id="CHEBI:60240"/>
    </cofactor>
</comment>
<evidence type="ECO:0000256" key="1">
    <source>
        <dbReference type="ARBA" id="ARBA00001968"/>
    </source>
</evidence>
<evidence type="ECO:0000256" key="11">
    <source>
        <dbReference type="ARBA" id="ARBA00030126"/>
    </source>
</evidence>
<comment type="subcellular location">
    <subcellularLocation>
        <location evidence="3">Cytoplasm</location>
    </subcellularLocation>
    <subcellularLocation>
        <location evidence="2">Nucleus</location>
    </subcellularLocation>
</comment>
<evidence type="ECO:0000256" key="2">
    <source>
        <dbReference type="ARBA" id="ARBA00004123"/>
    </source>
</evidence>
<dbReference type="PANTHER" id="PTHR22930">
    <property type="match status" value="1"/>
</dbReference>
<gene>
    <name evidence="14" type="primary">HARBI1_10</name>
    <name evidence="14" type="ORF">AVEN_8496_1</name>
</gene>
<comment type="function">
    <text evidence="12">Transposase-derived protein that may have nuclease activity. Does not have transposase activity.</text>
</comment>
<feature type="domain" description="DDE Tnp4" evidence="13">
    <location>
        <begin position="172"/>
        <end position="323"/>
    </location>
</feature>
<dbReference type="GO" id="GO:0005737">
    <property type="term" value="C:cytoplasm"/>
    <property type="evidence" value="ECO:0007669"/>
    <property type="project" value="UniProtKB-SubCell"/>
</dbReference>
<dbReference type="InterPro" id="IPR026103">
    <property type="entry name" value="HARBI1_animal"/>
</dbReference>
<organism evidence="14 15">
    <name type="scientific">Araneus ventricosus</name>
    <name type="common">Orbweaver spider</name>
    <name type="synonym">Epeira ventricosa</name>
    <dbReference type="NCBI Taxonomy" id="182803"/>
    <lineage>
        <taxon>Eukaryota</taxon>
        <taxon>Metazoa</taxon>
        <taxon>Ecdysozoa</taxon>
        <taxon>Arthropoda</taxon>
        <taxon>Chelicerata</taxon>
        <taxon>Arachnida</taxon>
        <taxon>Araneae</taxon>
        <taxon>Araneomorphae</taxon>
        <taxon>Entelegynae</taxon>
        <taxon>Araneoidea</taxon>
        <taxon>Araneidae</taxon>
        <taxon>Araneus</taxon>
    </lineage>
</organism>
<dbReference type="AlphaFoldDB" id="A0A4Y2QSP9"/>
<evidence type="ECO:0000256" key="8">
    <source>
        <dbReference type="ARBA" id="ARBA00022723"/>
    </source>
</evidence>
<dbReference type="GO" id="GO:0004518">
    <property type="term" value="F:nuclease activity"/>
    <property type="evidence" value="ECO:0007669"/>
    <property type="project" value="UniProtKB-KW"/>
</dbReference>
<evidence type="ECO:0000256" key="6">
    <source>
        <dbReference type="ARBA" id="ARBA00022490"/>
    </source>
</evidence>
<dbReference type="GO" id="GO:0016787">
    <property type="term" value="F:hydrolase activity"/>
    <property type="evidence" value="ECO:0007669"/>
    <property type="project" value="UniProtKB-KW"/>
</dbReference>
<proteinExistence type="inferred from homology"/>
<evidence type="ECO:0000313" key="14">
    <source>
        <dbReference type="EMBL" id="GBN66341.1"/>
    </source>
</evidence>
<sequence>MRSSLIDGNVHRFTEKAGCYEMKMESLQQLDALQLLIRRNRVIYNDRLSDLDILDSNDFKSKYRLSRSSAEHLLSLMGDKLSSNTLRNSALTPEEKLCIALRFFASGSHQQIIGDVNLISQASCCRAINDVAQCIAELRPRFIYLPENESERLEVSRKFYGISGFPCVFGALDCTHIPIVSPGGSNAELFRNRKGFFSLNVQTLSDPDLYIRNIVARWPGSVHDSTIFEHSSLRAKFEAGVIPPKYHIIGDNGYGCSTYLLTPFLNPRTQSERRYNFSHIRTRNVVERQYGLWKERFSCLSTKLRCSLDNAMTIIVATAVIHNIARSLGDFEENEFFQPDGSSLEIYFSEDQVGGIAKREFLVQEFFS</sequence>
<evidence type="ECO:0000256" key="9">
    <source>
        <dbReference type="ARBA" id="ARBA00022801"/>
    </source>
</evidence>
<keyword evidence="6" id="KW-0963">Cytoplasm</keyword>